<feature type="region of interest" description="Disordered" evidence="7">
    <location>
        <begin position="660"/>
        <end position="752"/>
    </location>
</feature>
<dbReference type="EMBL" id="QJNU01000195">
    <property type="protein sequence ID" value="RYP04778.1"/>
    <property type="molecule type" value="Genomic_DNA"/>
</dbReference>
<evidence type="ECO:0000256" key="4">
    <source>
        <dbReference type="ARBA" id="ARBA00024893"/>
    </source>
</evidence>
<keyword evidence="9" id="KW-1185">Reference proteome</keyword>
<feature type="region of interest" description="Disordered" evidence="7">
    <location>
        <begin position="1"/>
        <end position="66"/>
    </location>
</feature>
<dbReference type="AlphaFoldDB" id="A0A4Q4TDZ2"/>
<dbReference type="InterPro" id="IPR011989">
    <property type="entry name" value="ARM-like"/>
</dbReference>
<protein>
    <recommendedName>
        <fullName evidence="2">Nucleolar protein 9</fullName>
    </recommendedName>
    <alternativeName>
        <fullName evidence="5 6">Pumilio domain-containing protein NOP9</fullName>
    </alternativeName>
</protein>
<feature type="compositionally biased region" description="Low complexity" evidence="7">
    <location>
        <begin position="661"/>
        <end position="689"/>
    </location>
</feature>
<reference evidence="8 9" key="1">
    <citation type="submission" date="2018-06" db="EMBL/GenBank/DDBJ databases">
        <title>Complete Genomes of Monosporascus.</title>
        <authorList>
            <person name="Robinson A.J."/>
            <person name="Natvig D.O."/>
        </authorList>
    </citation>
    <scope>NUCLEOTIDE SEQUENCE [LARGE SCALE GENOMIC DNA]</scope>
    <source>
        <strain evidence="8 9">CBS 110550</strain>
    </source>
</reference>
<proteinExistence type="predicted"/>
<dbReference type="InterPro" id="IPR040000">
    <property type="entry name" value="NOP9"/>
</dbReference>
<dbReference type="Pfam" id="PF22493">
    <property type="entry name" value="PUF_NOP9"/>
    <property type="match status" value="1"/>
</dbReference>
<dbReference type="GO" id="GO:0000480">
    <property type="term" value="P:endonucleolytic cleavage in 5'-ETS of tricistronic rRNA transcript (SSU-rRNA, 5.8S rRNA, LSU-rRNA)"/>
    <property type="evidence" value="ECO:0007669"/>
    <property type="project" value="TreeGrafter"/>
</dbReference>
<dbReference type="Gene3D" id="1.25.10.10">
    <property type="entry name" value="Leucine-rich Repeat Variant"/>
    <property type="match status" value="1"/>
</dbReference>
<dbReference type="InterPro" id="IPR001313">
    <property type="entry name" value="Pumilio_RNA-bd_rpt"/>
</dbReference>
<keyword evidence="3" id="KW-0677">Repeat</keyword>
<dbReference type="SMART" id="SM00025">
    <property type="entry name" value="Pumilio"/>
    <property type="match status" value="6"/>
</dbReference>
<name>A0A4Q4TDZ2_9PEZI</name>
<dbReference type="PANTHER" id="PTHR13102">
    <property type="entry name" value="NUCLEOLAR PROTEIN 9"/>
    <property type="match status" value="1"/>
</dbReference>
<evidence type="ECO:0000256" key="6">
    <source>
        <dbReference type="ARBA" id="ARBA00031929"/>
    </source>
</evidence>
<evidence type="ECO:0000313" key="8">
    <source>
        <dbReference type="EMBL" id="RYP04778.1"/>
    </source>
</evidence>
<sequence>MPKPRTKRQAIRDERKRKRREKAFAAEEASHATKRQRVEEEEKNTAKNPDAIFEDGYEQRGPGGPPPVDREFFGMLSDEEQEYFRSVDEQLDFDDFPSQEERELYLAGVFTEAQGKELKLACSQSCSRLMERLIIMSNTRQKKKLFEQFAGHFLNLIQHRFASHCCETLFLQSAPIITRELGGERDDLPDEPEEKPLPYMEELFLLTLDELEGRLGFLLTDKFASHTLRVLLIILSGRPLEQSSTKSLIHSKKKEQITAPWMTNSQSELSSQLRPVPASFTLAAKKIIDDSTKGMSTTELRVLATHPTGNPVLQLFVELDIALNSDSEGESGDMTLLWRLLPGAPATLKDATTEASDFVNSMLYDAIGSRLLEVLITHCPGKIFKALWKHVFADRIHSLLRNDIASYPAIRVLNRLSKEDLMDAVKKTLPEIPKLISLSRFNVVKTLFERCQVRQASAEIDTLTKALLDAYGSDAKSLIPKLCLLESGESEEKKEPEPFAKNRSALVSHGSHLATTLLAIPGSPRRAIQTSLSSLPEELLIQLATASAPTSHVLADALSTPSRDKIFHKTLVATLRPHVFELAKSEHGSRVLSAVIATPSRGEGISLPFHFKETIMEQLGQHEQELRESFEGRRVWRNWKGDLWRNRRSEWVSWAKEIDSAPDPAAAASGQKQPRGQQQSRGQQQPRGQEASGQELSGQQPRGRQARGQQQPMGRPPRGHQPRVPRAFQSGANAIKVGENDRKRKRVIEGAA</sequence>
<dbReference type="GO" id="GO:0003723">
    <property type="term" value="F:RNA binding"/>
    <property type="evidence" value="ECO:0007669"/>
    <property type="project" value="InterPro"/>
</dbReference>
<dbReference type="GO" id="GO:0005730">
    <property type="term" value="C:nucleolus"/>
    <property type="evidence" value="ECO:0007669"/>
    <property type="project" value="UniProtKB-SubCell"/>
</dbReference>
<organism evidence="8 9">
    <name type="scientific">Monosporascus ibericus</name>
    <dbReference type="NCBI Taxonomy" id="155417"/>
    <lineage>
        <taxon>Eukaryota</taxon>
        <taxon>Fungi</taxon>
        <taxon>Dikarya</taxon>
        <taxon>Ascomycota</taxon>
        <taxon>Pezizomycotina</taxon>
        <taxon>Sordariomycetes</taxon>
        <taxon>Xylariomycetidae</taxon>
        <taxon>Xylariales</taxon>
        <taxon>Xylariales incertae sedis</taxon>
        <taxon>Monosporascus</taxon>
    </lineage>
</organism>
<feature type="compositionally biased region" description="Basic residues" evidence="7">
    <location>
        <begin position="1"/>
        <end position="21"/>
    </location>
</feature>
<dbReference type="GO" id="GO:0000447">
    <property type="term" value="P:endonucleolytic cleavage in ITS1 to separate SSU-rRNA from 5.8S rRNA and LSU-rRNA from tricistronic rRNA transcript (SSU-rRNA, 5.8S rRNA, LSU-rRNA)"/>
    <property type="evidence" value="ECO:0007669"/>
    <property type="project" value="TreeGrafter"/>
</dbReference>
<dbReference type="GO" id="GO:0030686">
    <property type="term" value="C:90S preribosome"/>
    <property type="evidence" value="ECO:0007669"/>
    <property type="project" value="TreeGrafter"/>
</dbReference>
<dbReference type="InterPro" id="IPR016024">
    <property type="entry name" value="ARM-type_fold"/>
</dbReference>
<dbReference type="GO" id="GO:0000472">
    <property type="term" value="P:endonucleolytic cleavage to generate mature 5'-end of SSU-rRNA from (SSU-rRNA, 5.8S rRNA, LSU-rRNA)"/>
    <property type="evidence" value="ECO:0007669"/>
    <property type="project" value="TreeGrafter"/>
</dbReference>
<evidence type="ECO:0000256" key="5">
    <source>
        <dbReference type="ARBA" id="ARBA00030932"/>
    </source>
</evidence>
<evidence type="ECO:0000256" key="3">
    <source>
        <dbReference type="ARBA" id="ARBA00022737"/>
    </source>
</evidence>
<comment type="function">
    <text evidence="4">RNA-binding nucleolar protein required for pre-rRNA processing. Involved in production of 18S rRNA and assembly of small ribosomal subunit.</text>
</comment>
<dbReference type="OrthoDB" id="392571at2759"/>
<dbReference type="STRING" id="155417.A0A4Q4TDZ2"/>
<dbReference type="GO" id="GO:0000056">
    <property type="term" value="P:ribosomal small subunit export from nucleus"/>
    <property type="evidence" value="ECO:0007669"/>
    <property type="project" value="TreeGrafter"/>
</dbReference>
<dbReference type="PANTHER" id="PTHR13102:SF0">
    <property type="entry name" value="NUCLEOLAR PROTEIN 9"/>
    <property type="match status" value="1"/>
</dbReference>
<evidence type="ECO:0000256" key="2">
    <source>
        <dbReference type="ARBA" id="ARBA00016427"/>
    </source>
</evidence>
<dbReference type="SUPFAM" id="SSF48371">
    <property type="entry name" value="ARM repeat"/>
    <property type="match status" value="1"/>
</dbReference>
<evidence type="ECO:0000256" key="7">
    <source>
        <dbReference type="SAM" id="MobiDB-lite"/>
    </source>
</evidence>
<comment type="subcellular location">
    <subcellularLocation>
        <location evidence="1">Nucleus</location>
        <location evidence="1">Nucleolus</location>
    </subcellularLocation>
</comment>
<evidence type="ECO:0000313" key="9">
    <source>
        <dbReference type="Proteomes" id="UP000293360"/>
    </source>
</evidence>
<feature type="compositionally biased region" description="Basic and acidic residues" evidence="7">
    <location>
        <begin position="22"/>
        <end position="45"/>
    </location>
</feature>
<dbReference type="Proteomes" id="UP000293360">
    <property type="component" value="Unassembled WGS sequence"/>
</dbReference>
<dbReference type="GO" id="GO:0030688">
    <property type="term" value="C:preribosome, small subunit precursor"/>
    <property type="evidence" value="ECO:0007669"/>
    <property type="project" value="TreeGrafter"/>
</dbReference>
<comment type="caution">
    <text evidence="8">The sequence shown here is derived from an EMBL/GenBank/DDBJ whole genome shotgun (WGS) entry which is preliminary data.</text>
</comment>
<evidence type="ECO:0000256" key="1">
    <source>
        <dbReference type="ARBA" id="ARBA00004604"/>
    </source>
</evidence>
<accession>A0A4Q4TDZ2</accession>
<gene>
    <name evidence="8" type="ORF">DL764_004231</name>
</gene>
<feature type="compositionally biased region" description="Low complexity" evidence="7">
    <location>
        <begin position="698"/>
        <end position="713"/>
    </location>
</feature>